<name>A0A955L6Y7_9BACT</name>
<dbReference type="GO" id="GO:0006007">
    <property type="term" value="P:glucose catabolic process"/>
    <property type="evidence" value="ECO:0007669"/>
    <property type="project" value="InterPro"/>
</dbReference>
<reference evidence="12" key="1">
    <citation type="submission" date="2020-04" db="EMBL/GenBank/DDBJ databases">
        <authorList>
            <person name="Zhang T."/>
        </authorList>
    </citation>
    <scope>NUCLEOTIDE SEQUENCE</scope>
    <source>
        <strain evidence="12">HKST-UBA14</strain>
    </source>
</reference>
<evidence type="ECO:0000259" key="11">
    <source>
        <dbReference type="Pfam" id="PF06415"/>
    </source>
</evidence>
<dbReference type="PANTHER" id="PTHR31637">
    <property type="entry name" value="2,3-BISPHOSPHOGLYCERATE-INDEPENDENT PHOSPHOGLYCERATE MUTASE"/>
    <property type="match status" value="1"/>
</dbReference>
<feature type="domain" description="Metalloenzyme" evidence="10">
    <location>
        <begin position="168"/>
        <end position="364"/>
    </location>
</feature>
<dbReference type="InterPro" id="IPR006124">
    <property type="entry name" value="Metalloenzyme"/>
</dbReference>
<evidence type="ECO:0000256" key="8">
    <source>
        <dbReference type="ARBA" id="ARBA00023235"/>
    </source>
</evidence>
<dbReference type="Gene3D" id="3.40.720.10">
    <property type="entry name" value="Alkaline Phosphatase, subunit A"/>
    <property type="match status" value="1"/>
</dbReference>
<sequence>SLDHLLALIKLAKNEGVKKLYIHAFADGRDAPPKSVERYLSEVDKHLEGFEEASVATLQGRFYLDRDRDWDKTQKAIDLLVKGKGAKYTDWQKAVNFSYNQKLTDEFMDQYILDENGVIKKNDAVIFTHYRTDRLYQISKSFLDQKLANQYVVTFIEVSEDIKTHVAFPRPEITHTLAETISLAEKKQLHITETEKYTHLTFFLNGGREKEFAGEEWKLLVSNRFVKPFYNFEPSMRAFELTNEIITRIENKDTDFIIANYPATDMVGHTGNYEAAVIAAESIDYCVGKIYEAIKDNLKDYALIVTADHGNSDIMWDYENEQPHTQHTTSPVPFILVSDIDCKLDKRETLEDVAPTVLDLMGIEIPEVMTGTSLILKNKAS</sequence>
<dbReference type="GO" id="GO:0005737">
    <property type="term" value="C:cytoplasm"/>
    <property type="evidence" value="ECO:0007669"/>
    <property type="project" value="InterPro"/>
</dbReference>
<reference evidence="12" key="2">
    <citation type="journal article" date="2021" name="Microbiome">
        <title>Successional dynamics and alternative stable states in a saline activated sludge microbial community over 9 years.</title>
        <authorList>
            <person name="Wang Y."/>
            <person name="Ye J."/>
            <person name="Ju F."/>
            <person name="Liu L."/>
            <person name="Boyd J.A."/>
            <person name="Deng Y."/>
            <person name="Parks D.H."/>
            <person name="Jiang X."/>
            <person name="Yin X."/>
            <person name="Woodcroft B.J."/>
            <person name="Tyson G.W."/>
            <person name="Hugenholtz P."/>
            <person name="Polz M.F."/>
            <person name="Zhang T."/>
        </authorList>
    </citation>
    <scope>NUCLEOTIDE SEQUENCE</scope>
    <source>
        <strain evidence="12">HKST-UBA14</strain>
    </source>
</reference>
<dbReference type="InterPro" id="IPR005995">
    <property type="entry name" value="Pgm_bpd_ind"/>
</dbReference>
<evidence type="ECO:0000256" key="7">
    <source>
        <dbReference type="ARBA" id="ARBA00023211"/>
    </source>
</evidence>
<organism evidence="12 13">
    <name type="scientific">Candidatus Dojkabacteria bacterium</name>
    <dbReference type="NCBI Taxonomy" id="2099670"/>
    <lineage>
        <taxon>Bacteria</taxon>
        <taxon>Candidatus Dojkabacteria</taxon>
    </lineage>
</organism>
<dbReference type="Gene3D" id="3.40.1450.10">
    <property type="entry name" value="BPG-independent phosphoglycerate mutase, domain B"/>
    <property type="match status" value="1"/>
</dbReference>
<evidence type="ECO:0000313" key="13">
    <source>
        <dbReference type="Proteomes" id="UP000783287"/>
    </source>
</evidence>
<evidence type="ECO:0000256" key="6">
    <source>
        <dbReference type="ARBA" id="ARBA00023152"/>
    </source>
</evidence>
<keyword evidence="6" id="KW-0324">Glycolysis</keyword>
<gene>
    <name evidence="12" type="primary">gpmI</name>
    <name evidence="12" type="ORF">KC909_05890</name>
</gene>
<comment type="caution">
    <text evidence="12">The sequence shown here is derived from an EMBL/GenBank/DDBJ whole genome shotgun (WGS) entry which is preliminary data.</text>
</comment>
<comment type="cofactor">
    <cofactor evidence="2">
        <name>Mn(2+)</name>
        <dbReference type="ChEBI" id="CHEBI:29035"/>
    </cofactor>
</comment>
<dbReference type="Pfam" id="PF01676">
    <property type="entry name" value="Metalloenzyme"/>
    <property type="match status" value="1"/>
</dbReference>
<evidence type="ECO:0000259" key="10">
    <source>
        <dbReference type="Pfam" id="PF01676"/>
    </source>
</evidence>
<dbReference type="SUPFAM" id="SSF64158">
    <property type="entry name" value="2,3-Bisphosphoglycerate-independent phosphoglycerate mutase, substrate-binding domain"/>
    <property type="match status" value="1"/>
</dbReference>
<evidence type="ECO:0000256" key="5">
    <source>
        <dbReference type="ARBA" id="ARBA00022723"/>
    </source>
</evidence>
<dbReference type="InterPro" id="IPR036646">
    <property type="entry name" value="PGAM_B_sf"/>
</dbReference>
<dbReference type="GO" id="GO:0030145">
    <property type="term" value="F:manganese ion binding"/>
    <property type="evidence" value="ECO:0007669"/>
    <property type="project" value="InterPro"/>
</dbReference>
<dbReference type="GO" id="GO:0006096">
    <property type="term" value="P:glycolytic process"/>
    <property type="evidence" value="ECO:0007669"/>
    <property type="project" value="UniProtKB-UniRule"/>
</dbReference>
<dbReference type="EC" id="5.4.2.12" evidence="9"/>
<dbReference type="Proteomes" id="UP000783287">
    <property type="component" value="Unassembled WGS sequence"/>
</dbReference>
<accession>A0A955L6Y7</accession>
<feature type="non-terminal residue" evidence="12">
    <location>
        <position position="1"/>
    </location>
</feature>
<dbReference type="EMBL" id="JAGQLK010000157">
    <property type="protein sequence ID" value="MCA9383866.1"/>
    <property type="molecule type" value="Genomic_DNA"/>
</dbReference>
<comment type="similarity">
    <text evidence="4">Belongs to the BPG-independent phosphoglycerate mutase family.</text>
</comment>
<feature type="domain" description="BPG-independent PGAM N-terminal" evidence="11">
    <location>
        <begin position="2"/>
        <end position="150"/>
    </location>
</feature>
<dbReference type="Pfam" id="PF06415">
    <property type="entry name" value="iPGM_N"/>
    <property type="match status" value="1"/>
</dbReference>
<dbReference type="GO" id="GO:0004619">
    <property type="term" value="F:phosphoglycerate mutase activity"/>
    <property type="evidence" value="ECO:0007669"/>
    <property type="project" value="UniProtKB-UniRule"/>
</dbReference>
<dbReference type="PANTHER" id="PTHR31637:SF0">
    <property type="entry name" value="2,3-BISPHOSPHOGLYCERATE-INDEPENDENT PHOSPHOGLYCERATE MUTASE"/>
    <property type="match status" value="1"/>
</dbReference>
<keyword evidence="8 12" id="KW-0413">Isomerase</keyword>
<keyword evidence="5" id="KW-0479">Metal-binding</keyword>
<dbReference type="InterPro" id="IPR017850">
    <property type="entry name" value="Alkaline_phosphatase_core_sf"/>
</dbReference>
<keyword evidence="7" id="KW-0464">Manganese</keyword>
<dbReference type="AlphaFoldDB" id="A0A955L6Y7"/>
<dbReference type="SUPFAM" id="SSF53649">
    <property type="entry name" value="Alkaline phosphatase-like"/>
    <property type="match status" value="1"/>
</dbReference>
<evidence type="ECO:0000256" key="2">
    <source>
        <dbReference type="ARBA" id="ARBA00001936"/>
    </source>
</evidence>
<evidence type="ECO:0000256" key="3">
    <source>
        <dbReference type="ARBA" id="ARBA00004798"/>
    </source>
</evidence>
<comment type="catalytic activity">
    <reaction evidence="1">
        <text>(2R)-2-phosphoglycerate = (2R)-3-phosphoglycerate</text>
        <dbReference type="Rhea" id="RHEA:15901"/>
        <dbReference type="ChEBI" id="CHEBI:58272"/>
        <dbReference type="ChEBI" id="CHEBI:58289"/>
        <dbReference type="EC" id="5.4.2.12"/>
    </reaction>
</comment>
<evidence type="ECO:0000256" key="1">
    <source>
        <dbReference type="ARBA" id="ARBA00000370"/>
    </source>
</evidence>
<dbReference type="NCBIfam" id="TIGR01307">
    <property type="entry name" value="pgm_bpd_ind"/>
    <property type="match status" value="1"/>
</dbReference>
<proteinExistence type="inferred from homology"/>
<evidence type="ECO:0000256" key="4">
    <source>
        <dbReference type="ARBA" id="ARBA00008819"/>
    </source>
</evidence>
<evidence type="ECO:0000313" key="12">
    <source>
        <dbReference type="EMBL" id="MCA9383866.1"/>
    </source>
</evidence>
<comment type="pathway">
    <text evidence="3">Carbohydrate degradation; glycolysis; pyruvate from D-glyceraldehyde 3-phosphate: step 3/5.</text>
</comment>
<evidence type="ECO:0000256" key="9">
    <source>
        <dbReference type="NCBIfam" id="TIGR01307"/>
    </source>
</evidence>
<protein>
    <recommendedName>
        <fullName evidence="9">2,3-bisphosphoglycerate-independent phosphoglycerate mutase</fullName>
        <ecNumber evidence="9">5.4.2.12</ecNumber>
    </recommendedName>
</protein>
<dbReference type="InterPro" id="IPR011258">
    <property type="entry name" value="BPG-indep_PGM_N"/>
</dbReference>